<dbReference type="EMBL" id="CP061839">
    <property type="protein sequence ID" value="QOW59826.1"/>
    <property type="molecule type" value="Genomic_DNA"/>
</dbReference>
<dbReference type="CDD" id="cd14797">
    <property type="entry name" value="DUF302"/>
    <property type="match status" value="1"/>
</dbReference>
<dbReference type="PANTHER" id="PTHR38342:SF2">
    <property type="entry name" value="INNER MEMBRANE OR EXPORTED"/>
    <property type="match status" value="1"/>
</dbReference>
<dbReference type="Pfam" id="PF03625">
    <property type="entry name" value="DUF302"/>
    <property type="match status" value="1"/>
</dbReference>
<evidence type="ECO:0000313" key="3">
    <source>
        <dbReference type="Proteomes" id="UP000593915"/>
    </source>
</evidence>
<sequence>MKKIFILSTLLILGTSLFAENVSDDLFVVTSKYDFKTTVTKIKAVLKEKNLTVFADFDHRKNAEEVGLSMPSSQIIVFGNPKAGTQLMLQEPLAALELPMKIGVIENKDKTVRIVFTKTAVIAKRYGIKDSAVLKNMQNLLETIVLSVNKS</sequence>
<dbReference type="InterPro" id="IPR005180">
    <property type="entry name" value="DUF302"/>
</dbReference>
<evidence type="ECO:0000259" key="1">
    <source>
        <dbReference type="Pfam" id="PF03625"/>
    </source>
</evidence>
<protein>
    <submittedName>
        <fullName evidence="2">DUF302 domain-containing protein</fullName>
    </submittedName>
</protein>
<dbReference type="Proteomes" id="UP000593915">
    <property type="component" value="Chromosome"/>
</dbReference>
<feature type="domain" description="DUF302" evidence="1">
    <location>
        <begin position="57"/>
        <end position="117"/>
    </location>
</feature>
<evidence type="ECO:0000313" key="2">
    <source>
        <dbReference type="EMBL" id="QOW59826.1"/>
    </source>
</evidence>
<accession>A0A7S7AVR3</accession>
<dbReference type="SUPFAM" id="SSF103247">
    <property type="entry name" value="TT1751-like"/>
    <property type="match status" value="1"/>
</dbReference>
<gene>
    <name evidence="2" type="ORF">IFE08_08075</name>
</gene>
<dbReference type="PANTHER" id="PTHR38342">
    <property type="entry name" value="SLR5037 PROTEIN"/>
    <property type="match status" value="1"/>
</dbReference>
<name>A0A7S7AVR3_9SPIR</name>
<reference evidence="2 3" key="1">
    <citation type="submission" date="2020-09" db="EMBL/GenBank/DDBJ databases">
        <title>Characterization of Treponema spp. from bovine digital dermatitis in Korea.</title>
        <authorList>
            <person name="Espiritu H.M."/>
            <person name="Cho Y.I."/>
            <person name="Mamuad L."/>
        </authorList>
    </citation>
    <scope>NUCLEOTIDE SEQUENCE [LARGE SCALE GENOMIC DNA]</scope>
    <source>
        <strain evidence="2 3">KS1</strain>
    </source>
</reference>
<organism evidence="2 3">
    <name type="scientific">Treponema pedis</name>
    <dbReference type="NCBI Taxonomy" id="409322"/>
    <lineage>
        <taxon>Bacteria</taxon>
        <taxon>Pseudomonadati</taxon>
        <taxon>Spirochaetota</taxon>
        <taxon>Spirochaetia</taxon>
        <taxon>Spirochaetales</taxon>
        <taxon>Treponemataceae</taxon>
        <taxon>Treponema</taxon>
    </lineage>
</organism>
<dbReference type="RefSeq" id="WP_024466384.1">
    <property type="nucleotide sequence ID" value="NZ_CP045670.1"/>
</dbReference>
<dbReference type="InterPro" id="IPR035923">
    <property type="entry name" value="TT1751-like_sf"/>
</dbReference>
<proteinExistence type="predicted"/>
<dbReference type="Gene3D" id="3.30.310.70">
    <property type="entry name" value="TT1751-like domain"/>
    <property type="match status" value="1"/>
</dbReference>
<dbReference type="AlphaFoldDB" id="A0A7S7AVR3"/>